<feature type="compositionally biased region" description="Basic and acidic residues" evidence="1">
    <location>
        <begin position="230"/>
        <end position="266"/>
    </location>
</feature>
<dbReference type="Proteomes" id="UP000515292">
    <property type="component" value="Chromosome"/>
</dbReference>
<keyword evidence="4" id="KW-1185">Reference proteome</keyword>
<evidence type="ECO:0000313" key="3">
    <source>
        <dbReference type="EMBL" id="QMW23315.1"/>
    </source>
</evidence>
<dbReference type="InterPro" id="IPR046535">
    <property type="entry name" value="DUF6600"/>
</dbReference>
<dbReference type="KEGG" id="sand:H3309_02055"/>
<gene>
    <name evidence="3" type="ORF">H3309_02055</name>
</gene>
<proteinExistence type="predicted"/>
<organism evidence="3 4">
    <name type="scientific">Sandaracinobacteroides saxicola</name>
    <dbReference type="NCBI Taxonomy" id="2759707"/>
    <lineage>
        <taxon>Bacteria</taxon>
        <taxon>Pseudomonadati</taxon>
        <taxon>Pseudomonadota</taxon>
        <taxon>Alphaproteobacteria</taxon>
        <taxon>Sphingomonadales</taxon>
        <taxon>Sphingosinicellaceae</taxon>
        <taxon>Sandaracinobacteroides</taxon>
    </lineage>
</organism>
<dbReference type="PROSITE" id="PS51257">
    <property type="entry name" value="PROKAR_LIPOPROTEIN"/>
    <property type="match status" value="1"/>
</dbReference>
<accession>A0A7G5IIX3</accession>
<sequence>MMRYPRRMAALAMLGGLALAGCVDSYNAGYYPDAGYGGGIAGGYGYGERRVSSIDDFYRPLSSYGRWDSYGSYGRVWFPTVGRDWRPYTRGRWDSNRRWWSDEPFGWATYHYGRWAYDNRAGWFWVPDTRWGPAWVDWRDAGDYWGWAPRPPYGWGYGSGFGISWVFAPRSYVYQRDLYRRVVPWDAGRWHYDRSRPWNGDWGGRPGWNGGWQRPAPPPPVTRPPQWSERPPRDGPRPRWESERPRLNDDGRPERGERPDGWRGGERPAAGWNGGTPPQGRPAWGQPGNRPEGGRGGRGRPLADAGDGLPPADPVRSSPVAEVAPPRMPVPVQRFDPPAVNGGALGGFGGEAIPRVEAPRYEPPPRAEPARMEPARMEPPRMEMPRAEPSPAAERREMSREQPR</sequence>
<dbReference type="RefSeq" id="WP_182297056.1">
    <property type="nucleotide sequence ID" value="NZ_CP059851.1"/>
</dbReference>
<protein>
    <submittedName>
        <fullName evidence="3">Uncharacterized protein</fullName>
    </submittedName>
</protein>
<name>A0A7G5IIX3_9SPHN</name>
<reference evidence="3 4" key="1">
    <citation type="submission" date="2020-07" db="EMBL/GenBank/DDBJ databases">
        <title>Complete genome sequence for Sandaracinobacter sp. M6.</title>
        <authorList>
            <person name="Tang Y."/>
            <person name="Liu Q."/>
            <person name="Guo Z."/>
            <person name="Lei P."/>
            <person name="Huang B."/>
        </authorList>
    </citation>
    <scope>NUCLEOTIDE SEQUENCE [LARGE SCALE GENOMIC DNA]</scope>
    <source>
        <strain evidence="3 4">M6</strain>
    </source>
</reference>
<dbReference type="Pfam" id="PF20245">
    <property type="entry name" value="DUF6600"/>
    <property type="match status" value="1"/>
</dbReference>
<keyword evidence="2" id="KW-0732">Signal</keyword>
<feature type="signal peptide" evidence="2">
    <location>
        <begin position="1"/>
        <end position="20"/>
    </location>
</feature>
<dbReference type="AlphaFoldDB" id="A0A7G5IIX3"/>
<evidence type="ECO:0000256" key="1">
    <source>
        <dbReference type="SAM" id="MobiDB-lite"/>
    </source>
</evidence>
<evidence type="ECO:0000313" key="4">
    <source>
        <dbReference type="Proteomes" id="UP000515292"/>
    </source>
</evidence>
<dbReference type="EMBL" id="CP059851">
    <property type="protein sequence ID" value="QMW23315.1"/>
    <property type="molecule type" value="Genomic_DNA"/>
</dbReference>
<feature type="compositionally biased region" description="Basic and acidic residues" evidence="1">
    <location>
        <begin position="357"/>
        <end position="386"/>
    </location>
</feature>
<feature type="chain" id="PRO_5028891060" evidence="2">
    <location>
        <begin position="21"/>
        <end position="404"/>
    </location>
</feature>
<feature type="compositionally biased region" description="Basic and acidic residues" evidence="1">
    <location>
        <begin position="393"/>
        <end position="404"/>
    </location>
</feature>
<feature type="region of interest" description="Disordered" evidence="1">
    <location>
        <begin position="204"/>
        <end position="404"/>
    </location>
</feature>
<evidence type="ECO:0000256" key="2">
    <source>
        <dbReference type="SAM" id="SignalP"/>
    </source>
</evidence>